<dbReference type="GO" id="GO:0006285">
    <property type="term" value="P:base-excision repair, AP site formation"/>
    <property type="evidence" value="ECO:0007669"/>
    <property type="project" value="UniProtKB-ARBA"/>
</dbReference>
<dbReference type="AlphaFoldDB" id="A0A0L6UU28"/>
<sequence>MPGKVSSDCVDSAGHRYEAPGPAEKSGSTRSKKADPKRGSGRDDWKPTISDCEAVCGLLAEAHGGLPERPERLTGMKDDDDVEGDGIIRPATECGELALDRRFGKGNYHAIRLASVPLITETLQLARAGLATSKAATIHALLNHIHQHIHPDLSLEFLRFLPDADAMQTLTSFKGVGPKTASCVMLFCLGRNFFPVDTHVFRITQALGWLPRPATRESAFRHLNQTIPDHLKYPLHMLIFQHAQCCPSCKRITSKPPDQPLPIVTRIKANVGRKRLQKLSSKSISICPLAHLLQNCML</sequence>
<dbReference type="EMBL" id="LAVV01009053">
    <property type="protein sequence ID" value="KNZ51340.1"/>
    <property type="molecule type" value="Genomic_DNA"/>
</dbReference>
<evidence type="ECO:0000256" key="1">
    <source>
        <dbReference type="SAM" id="MobiDB-lite"/>
    </source>
</evidence>
<proteinExistence type="predicted"/>
<dbReference type="VEuPathDB" id="FungiDB:VP01_3997g1"/>
<organism evidence="3 4">
    <name type="scientific">Puccinia sorghi</name>
    <dbReference type="NCBI Taxonomy" id="27349"/>
    <lineage>
        <taxon>Eukaryota</taxon>
        <taxon>Fungi</taxon>
        <taxon>Dikarya</taxon>
        <taxon>Basidiomycota</taxon>
        <taxon>Pucciniomycotina</taxon>
        <taxon>Pucciniomycetes</taxon>
        <taxon>Pucciniales</taxon>
        <taxon>Pucciniaceae</taxon>
        <taxon>Puccinia</taxon>
    </lineage>
</organism>
<protein>
    <recommendedName>
        <fullName evidence="2">HhH-GPD domain-containing protein</fullName>
    </recommendedName>
</protein>
<evidence type="ECO:0000313" key="4">
    <source>
        <dbReference type="Proteomes" id="UP000037035"/>
    </source>
</evidence>
<dbReference type="STRING" id="27349.A0A0L6UU28"/>
<dbReference type="Gene3D" id="1.10.1670.10">
    <property type="entry name" value="Helix-hairpin-Helix base-excision DNA repair enzymes (C-terminal)"/>
    <property type="match status" value="1"/>
</dbReference>
<gene>
    <name evidence="3" type="ORF">VP01_3997g1</name>
</gene>
<dbReference type="Gene3D" id="1.10.340.30">
    <property type="entry name" value="Hypothetical protein, domain 2"/>
    <property type="match status" value="1"/>
</dbReference>
<dbReference type="InterPro" id="IPR003265">
    <property type="entry name" value="HhH-GPD_domain"/>
</dbReference>
<dbReference type="SMART" id="SM00478">
    <property type="entry name" value="ENDO3c"/>
    <property type="match status" value="1"/>
</dbReference>
<evidence type="ECO:0000313" key="3">
    <source>
        <dbReference type="EMBL" id="KNZ51340.1"/>
    </source>
</evidence>
<dbReference type="CDD" id="cd00056">
    <property type="entry name" value="ENDO3c"/>
    <property type="match status" value="1"/>
</dbReference>
<keyword evidence="4" id="KW-1185">Reference proteome</keyword>
<dbReference type="InterPro" id="IPR023170">
    <property type="entry name" value="HhH_base_excis_C"/>
</dbReference>
<dbReference type="Proteomes" id="UP000037035">
    <property type="component" value="Unassembled WGS sequence"/>
</dbReference>
<dbReference type="InterPro" id="IPR011257">
    <property type="entry name" value="DNA_glycosylase"/>
</dbReference>
<comment type="caution">
    <text evidence="3">The sequence shown here is derived from an EMBL/GenBank/DDBJ whole genome shotgun (WGS) entry which is preliminary data.</text>
</comment>
<name>A0A0L6UU28_9BASI</name>
<feature type="region of interest" description="Disordered" evidence="1">
    <location>
        <begin position="1"/>
        <end position="46"/>
    </location>
</feature>
<dbReference type="OrthoDB" id="5607at2759"/>
<dbReference type="PANTHER" id="PTHR47203:SF1">
    <property type="entry name" value="HYPOTHETICAL BASE EXCISION DNA REPAIR PROTEIN (EUROFUNG)"/>
    <property type="match status" value="1"/>
</dbReference>
<dbReference type="SUPFAM" id="SSF48150">
    <property type="entry name" value="DNA-glycosylase"/>
    <property type="match status" value="1"/>
</dbReference>
<dbReference type="PANTHER" id="PTHR47203">
    <property type="match status" value="1"/>
</dbReference>
<evidence type="ECO:0000259" key="2">
    <source>
        <dbReference type="SMART" id="SM00478"/>
    </source>
</evidence>
<accession>A0A0L6UU28</accession>
<dbReference type="GO" id="GO:0000702">
    <property type="term" value="F:oxidized base lesion DNA N-glycosylase activity"/>
    <property type="evidence" value="ECO:0007669"/>
    <property type="project" value="UniProtKB-ARBA"/>
</dbReference>
<feature type="domain" description="HhH-GPD" evidence="2">
    <location>
        <begin position="96"/>
        <end position="245"/>
    </location>
</feature>
<reference evidence="3 4" key="1">
    <citation type="submission" date="2015-08" db="EMBL/GenBank/DDBJ databases">
        <title>Next Generation Sequencing and Analysis of the Genome of Puccinia sorghi L Schw, the Causal Agent of Maize Common Rust.</title>
        <authorList>
            <person name="Rochi L."/>
            <person name="Burguener G."/>
            <person name="Darino M."/>
            <person name="Turjanski A."/>
            <person name="Kreff E."/>
            <person name="Dieguez M.J."/>
            <person name="Sacco F."/>
        </authorList>
    </citation>
    <scope>NUCLEOTIDE SEQUENCE [LARGE SCALE GENOMIC DNA]</scope>
    <source>
        <strain evidence="3 4">RO10H11247</strain>
    </source>
</reference>
<feature type="compositionally biased region" description="Basic and acidic residues" evidence="1">
    <location>
        <begin position="32"/>
        <end position="46"/>
    </location>
</feature>